<reference evidence="2" key="1">
    <citation type="submission" date="2023-03" db="EMBL/GenBank/DDBJ databases">
        <title>Massive genome expansion in bonnet fungi (Mycena s.s.) driven by repeated elements and novel gene families across ecological guilds.</title>
        <authorList>
            <consortium name="Lawrence Berkeley National Laboratory"/>
            <person name="Harder C.B."/>
            <person name="Miyauchi S."/>
            <person name="Viragh M."/>
            <person name="Kuo A."/>
            <person name="Thoen E."/>
            <person name="Andreopoulos B."/>
            <person name="Lu D."/>
            <person name="Skrede I."/>
            <person name="Drula E."/>
            <person name="Henrissat B."/>
            <person name="Morin E."/>
            <person name="Kohler A."/>
            <person name="Barry K."/>
            <person name="LaButti K."/>
            <person name="Morin E."/>
            <person name="Salamov A."/>
            <person name="Lipzen A."/>
            <person name="Mereny Z."/>
            <person name="Hegedus B."/>
            <person name="Baldrian P."/>
            <person name="Stursova M."/>
            <person name="Weitz H."/>
            <person name="Taylor A."/>
            <person name="Grigoriev I.V."/>
            <person name="Nagy L.G."/>
            <person name="Martin F."/>
            <person name="Kauserud H."/>
        </authorList>
    </citation>
    <scope>NUCLEOTIDE SEQUENCE</scope>
    <source>
        <strain evidence="2">CBHHK002</strain>
    </source>
</reference>
<dbReference type="Proteomes" id="UP001218218">
    <property type="component" value="Unassembled WGS sequence"/>
</dbReference>
<evidence type="ECO:0000313" key="3">
    <source>
        <dbReference type="Proteomes" id="UP001218218"/>
    </source>
</evidence>
<feature type="transmembrane region" description="Helical" evidence="1">
    <location>
        <begin position="29"/>
        <end position="51"/>
    </location>
</feature>
<sequence>MRTQVLFAAHGNSGADELFMNFTRLSTHVSYILMSFGLTASNLTRLIFQGVLYQAAWNELEDFFFATCCYVLCTQVPVLPGLRKRMERKLKDCLEESGVEIAELMQIEWLDKECNPVKYKRRTGNHCGSGEAVTRNPRAKRATASPTMTTRINSRTCTLVVLEDDGNYELSQLSFTISYIGRNVPFEMYKAPKIKSTHS</sequence>
<keyword evidence="1" id="KW-0472">Membrane</keyword>
<feature type="transmembrane region" description="Helical" evidence="1">
    <location>
        <begin position="63"/>
        <end position="82"/>
    </location>
</feature>
<keyword evidence="1" id="KW-1133">Transmembrane helix</keyword>
<comment type="caution">
    <text evidence="2">The sequence shown here is derived from an EMBL/GenBank/DDBJ whole genome shotgun (WGS) entry which is preliminary data.</text>
</comment>
<dbReference type="AlphaFoldDB" id="A0AAD7E6E9"/>
<accession>A0AAD7E6E9</accession>
<dbReference type="EMBL" id="JARIHO010000165">
    <property type="protein sequence ID" value="KAJ7300486.1"/>
    <property type="molecule type" value="Genomic_DNA"/>
</dbReference>
<protein>
    <submittedName>
        <fullName evidence="2">Uncharacterized protein</fullName>
    </submittedName>
</protein>
<proteinExistence type="predicted"/>
<keyword evidence="1" id="KW-0812">Transmembrane</keyword>
<keyword evidence="3" id="KW-1185">Reference proteome</keyword>
<gene>
    <name evidence="2" type="ORF">DFH08DRAFT_828411</name>
</gene>
<organism evidence="2 3">
    <name type="scientific">Mycena albidolilacea</name>
    <dbReference type="NCBI Taxonomy" id="1033008"/>
    <lineage>
        <taxon>Eukaryota</taxon>
        <taxon>Fungi</taxon>
        <taxon>Dikarya</taxon>
        <taxon>Basidiomycota</taxon>
        <taxon>Agaricomycotina</taxon>
        <taxon>Agaricomycetes</taxon>
        <taxon>Agaricomycetidae</taxon>
        <taxon>Agaricales</taxon>
        <taxon>Marasmiineae</taxon>
        <taxon>Mycenaceae</taxon>
        <taxon>Mycena</taxon>
    </lineage>
</organism>
<evidence type="ECO:0000256" key="1">
    <source>
        <dbReference type="SAM" id="Phobius"/>
    </source>
</evidence>
<name>A0AAD7E6E9_9AGAR</name>
<evidence type="ECO:0000313" key="2">
    <source>
        <dbReference type="EMBL" id="KAJ7300486.1"/>
    </source>
</evidence>